<dbReference type="AlphaFoldDB" id="A0A6C0BA77"/>
<organism evidence="1">
    <name type="scientific">viral metagenome</name>
    <dbReference type="NCBI Taxonomy" id="1070528"/>
    <lineage>
        <taxon>unclassified sequences</taxon>
        <taxon>metagenomes</taxon>
        <taxon>organismal metagenomes</taxon>
    </lineage>
</organism>
<reference evidence="1" key="1">
    <citation type="journal article" date="2020" name="Nature">
        <title>Giant virus diversity and host interactions through global metagenomics.</title>
        <authorList>
            <person name="Schulz F."/>
            <person name="Roux S."/>
            <person name="Paez-Espino D."/>
            <person name="Jungbluth S."/>
            <person name="Walsh D.A."/>
            <person name="Denef V.J."/>
            <person name="McMahon K.D."/>
            <person name="Konstantinidis K.T."/>
            <person name="Eloe-Fadrosh E.A."/>
            <person name="Kyrpides N.C."/>
            <person name="Woyke T."/>
        </authorList>
    </citation>
    <scope>NUCLEOTIDE SEQUENCE</scope>
    <source>
        <strain evidence="1">GVMAG-M-3300010158-55</strain>
    </source>
</reference>
<accession>A0A6C0BA77</accession>
<sequence>MKVPKFVLNKSNFDNYLFCDPYTNSFLQVTGLRKIHILNSAPTSIVHSIETNATTLKTLIDLCKWKKCNVWIIKQHICYPIGNHPPTHIIENNTVIPWDGQPYSTHYHVTKPLYALSHYKLDELKTIATQLHIPVSKTKKQIYSDIQTIIHVT</sequence>
<proteinExistence type="predicted"/>
<name>A0A6C0BA77_9ZZZZ</name>
<protein>
    <submittedName>
        <fullName evidence="1">Uncharacterized protein</fullName>
    </submittedName>
</protein>
<dbReference type="EMBL" id="MN739095">
    <property type="protein sequence ID" value="QHS88363.1"/>
    <property type="molecule type" value="Genomic_DNA"/>
</dbReference>
<evidence type="ECO:0000313" key="1">
    <source>
        <dbReference type="EMBL" id="QHS88363.1"/>
    </source>
</evidence>